<proteinExistence type="predicted"/>
<feature type="region of interest" description="Disordered" evidence="1">
    <location>
        <begin position="105"/>
        <end position="138"/>
    </location>
</feature>
<feature type="compositionally biased region" description="Polar residues" evidence="1">
    <location>
        <begin position="109"/>
        <end position="123"/>
    </location>
</feature>
<sequence>MHFFPLSSNKNVNYLILSSMDLLNRSTTSSNHLLSPPLPTSDSIFSPNFPFKSWKKKTRSSRLSIPNSKKFPLSPIYSPLSSHSRFKLCARLRRPSNRQNYLRKKLTQHKQVSPNSDSQNAATSPDPDAANPPGNIIRGTELESKSKLLGGNVFWDKLEDWVEQYKKDVEFWGIGTGPIFTIFQDSEAKVERVAVKEDEIFRRSGVDPLLYMEGNVKDFTELVNERVSRAKFVARELENGKDVLPGNSSVVKFVASEAKSDLVNMIQGVSLRPVLQTKLPTVGITVACCVFVILAFKRLFTIKEGKPEYTRSEKEMMRRKLKARLEKEKTRKGMLEVIQDSTEPVTASIERPQLDKQELMNSILKAGGSNDTPVSPNYVVVSEDNLSVDVDHKVPETRALARQVRESEKGDSLPDNSDAKDHQTFNVLSNGEEINQKHGFANRSQVEHPDGYEGKARDGSGTIEHTSLSEDLEDESGPNTDDASTENAWTQSSQLISKKFLDGSDRPVIEKDVTNLDLHSFDAVQDSEQSKTSNDHLNKASHSSVARKFRVIKSVKEAREYLAKKHDDIGSTFEHEARTEERVHPFLTELDQKERDVDTSQRSDGSERPPHTSTLTKIHDSICTPEISSSRRTEYLPTIGRHPKIVEGGQQLKDDLGTMRLSETESSAAKLPKETETDIVMSQEEQDDSKPFPLSDSIESLDFSVTCVDSIFGGNQKTPAKEHSSKDVKEPKGEVNLQLPGNPSGEESKGRNWKLASSVNKENWLEENFHEIEPIVKKIGVGFTDNYMMAKARTNDDVNLKADMGQLMPGEDGNELEWMKNERLREIVFKVRENEMAGRDPFHLMDDEDKIAFYSGLEKKVEQENAKLANLHEWVHSNIENLDYGADGISLYDPPEKIIPRWRGPPVEKIPEFLKNSSAQRKELVPDNVRKSNITKQNEEDSLQLSKESSSGEASALCNEYTKPQKKTPKTPRTVVEGSDGSVRVGKKSGKEYWQHTRKWSQGFLESYNAETDPEVKAIMRDMGKDLDRWITEKEIKEAADLMDKLPERGQELIKEKLNKVKREMEVFGPQAVVSKYREYADEKEEDYLWWLDLPYVLCIELYTEQEGEQKIGLYSLEMAADLELDPKQYHVIAFEDAGDCKNMCYIIQAHMEMLGNGNAFVVARPPKDAFREAKSNGFGVSVIRKGEVQLNVDQSLEEVEELIAEIGSKIYHGKIMQERSVDINGLMKGVLGVKKRVRRKRSRRKLKKPTSSL</sequence>
<feature type="compositionally biased region" description="Basic and acidic residues" evidence="1">
    <location>
        <begin position="920"/>
        <end position="930"/>
    </location>
</feature>
<dbReference type="GeneID" id="140037124"/>
<feature type="compositionally biased region" description="Basic and acidic residues" evidence="1">
    <location>
        <begin position="585"/>
        <end position="610"/>
    </location>
</feature>
<feature type="compositionally biased region" description="Basic and acidic residues" evidence="1">
    <location>
        <begin position="719"/>
        <end position="733"/>
    </location>
</feature>
<accession>A0ABM4X010</accession>
<feature type="region of interest" description="Disordered" evidence="1">
    <location>
        <begin position="401"/>
        <end position="423"/>
    </location>
</feature>
<keyword evidence="2" id="KW-1185">Reference proteome</keyword>
<dbReference type="Proteomes" id="UP001652660">
    <property type="component" value="Chromosome 2e"/>
</dbReference>
<organism evidence="2 3">
    <name type="scientific">Coffea arabica</name>
    <name type="common">Arabian coffee</name>
    <dbReference type="NCBI Taxonomy" id="13443"/>
    <lineage>
        <taxon>Eukaryota</taxon>
        <taxon>Viridiplantae</taxon>
        <taxon>Streptophyta</taxon>
        <taxon>Embryophyta</taxon>
        <taxon>Tracheophyta</taxon>
        <taxon>Spermatophyta</taxon>
        <taxon>Magnoliopsida</taxon>
        <taxon>eudicotyledons</taxon>
        <taxon>Gunneridae</taxon>
        <taxon>Pentapetalae</taxon>
        <taxon>asterids</taxon>
        <taxon>lamiids</taxon>
        <taxon>Gentianales</taxon>
        <taxon>Rubiaceae</taxon>
        <taxon>Ixoroideae</taxon>
        <taxon>Gardenieae complex</taxon>
        <taxon>Bertiereae - Coffeeae clade</taxon>
        <taxon>Coffeeae</taxon>
        <taxon>Coffea</taxon>
    </lineage>
</organism>
<reference evidence="3" key="1">
    <citation type="submission" date="2025-08" db="UniProtKB">
        <authorList>
            <consortium name="RefSeq"/>
        </authorList>
    </citation>
    <scope>IDENTIFICATION</scope>
    <source>
        <tissue evidence="3">Leaves</tissue>
    </source>
</reference>
<evidence type="ECO:0000256" key="1">
    <source>
        <dbReference type="SAM" id="MobiDB-lite"/>
    </source>
</evidence>
<gene>
    <name evidence="3" type="primary">LOC140037124</name>
</gene>
<dbReference type="PANTHER" id="PTHR34962:SF1">
    <property type="entry name" value="EMBRYO DEFECTIVE 1703-RELATED"/>
    <property type="match status" value="1"/>
</dbReference>
<feature type="compositionally biased region" description="Polar residues" evidence="1">
    <location>
        <begin position="477"/>
        <end position="490"/>
    </location>
</feature>
<evidence type="ECO:0000313" key="2">
    <source>
        <dbReference type="Proteomes" id="UP001652660"/>
    </source>
</evidence>
<feature type="compositionally biased region" description="Basic and acidic residues" evidence="1">
    <location>
        <begin position="403"/>
        <end position="423"/>
    </location>
</feature>
<feature type="compositionally biased region" description="Basic and acidic residues" evidence="1">
    <location>
        <begin position="445"/>
        <end position="458"/>
    </location>
</feature>
<dbReference type="RefSeq" id="XP_071937373.1">
    <property type="nucleotide sequence ID" value="XM_072081272.1"/>
</dbReference>
<feature type="region of interest" description="Disordered" evidence="1">
    <location>
        <begin position="441"/>
        <end position="490"/>
    </location>
</feature>
<feature type="region of interest" description="Disordered" evidence="1">
    <location>
        <begin position="714"/>
        <end position="752"/>
    </location>
</feature>
<name>A0ABM4X010_COFAR</name>
<evidence type="ECO:0000313" key="3">
    <source>
        <dbReference type="RefSeq" id="XP_071937373.1"/>
    </source>
</evidence>
<evidence type="ECO:0008006" key="4">
    <source>
        <dbReference type="Google" id="ProtNLM"/>
    </source>
</evidence>
<feature type="region of interest" description="Disordered" evidence="1">
    <location>
        <begin position="914"/>
        <end position="988"/>
    </location>
</feature>
<feature type="compositionally biased region" description="Polar residues" evidence="1">
    <location>
        <begin position="943"/>
        <end position="953"/>
    </location>
</feature>
<dbReference type="PANTHER" id="PTHR34962">
    <property type="entry name" value="EMBRYO DEFECTIVE 1703-RELATED"/>
    <property type="match status" value="1"/>
</dbReference>
<feature type="region of interest" description="Disordered" evidence="1">
    <location>
        <begin position="585"/>
        <end position="620"/>
    </location>
</feature>
<protein>
    <recommendedName>
        <fullName evidence="4">Embryo defective 1703</fullName>
    </recommendedName>
</protein>